<name>A0A285TXF7_9PROT</name>
<protein>
    <recommendedName>
        <fullName evidence="3">Type 4 secretion system PilS N-terminal domain-containing protein</fullName>
    </recommendedName>
</protein>
<evidence type="ECO:0000313" key="2">
    <source>
        <dbReference type="Proteomes" id="UP000219068"/>
    </source>
</evidence>
<gene>
    <name evidence="1" type="ORF">SAMN05428964_105321</name>
</gene>
<organism evidence="1 2">
    <name type="scientific">Thalassospira xiamenensis</name>
    <dbReference type="NCBI Taxonomy" id="220697"/>
    <lineage>
        <taxon>Bacteria</taxon>
        <taxon>Pseudomonadati</taxon>
        <taxon>Pseudomonadota</taxon>
        <taxon>Alphaproteobacteria</taxon>
        <taxon>Rhodospirillales</taxon>
        <taxon>Thalassospiraceae</taxon>
        <taxon>Thalassospira</taxon>
    </lineage>
</organism>
<accession>A0A285TXF7</accession>
<dbReference type="AlphaFoldDB" id="A0A285TXF7"/>
<dbReference type="RefSeq" id="WP_097052873.1">
    <property type="nucleotide sequence ID" value="NZ_OBMM01000005.1"/>
</dbReference>
<dbReference type="Proteomes" id="UP000219068">
    <property type="component" value="Unassembled WGS sequence"/>
</dbReference>
<proteinExistence type="predicted"/>
<evidence type="ECO:0000313" key="1">
    <source>
        <dbReference type="EMBL" id="SOC27241.1"/>
    </source>
</evidence>
<sequence>MYSLIVAVISIALGVGIALSTIYYGGSAFTGSSAKTAEATLINSAQQISGATALFRTENSGNNAANIAELITENYLQAVPTAPNDATGAWEIGGVNDSFAYIQLSTAVPATPAAVSDNAICVRAEADNGPTTNDEATVADLASITLATGVPFDCLGVTGEGLYFAFKM</sequence>
<evidence type="ECO:0008006" key="3">
    <source>
        <dbReference type="Google" id="ProtNLM"/>
    </source>
</evidence>
<dbReference type="EMBL" id="OBMM01000005">
    <property type="protein sequence ID" value="SOC27241.1"/>
    <property type="molecule type" value="Genomic_DNA"/>
</dbReference>
<reference evidence="1 2" key="1">
    <citation type="submission" date="2017-08" db="EMBL/GenBank/DDBJ databases">
        <authorList>
            <person name="de Groot N.N."/>
        </authorList>
    </citation>
    <scope>NUCLEOTIDE SEQUENCE [LARGE SCALE GENOMIC DNA]</scope>
    <source>
        <strain evidence="1 2">USBA 78</strain>
    </source>
</reference>